<proteinExistence type="predicted"/>
<reference evidence="2 3" key="1">
    <citation type="submission" date="2019-04" db="EMBL/GenBank/DDBJ databases">
        <title>Lysinibacillus genome sequencing.</title>
        <authorList>
            <person name="Dunlap C."/>
        </authorList>
    </citation>
    <scope>NUCLEOTIDE SEQUENCE [LARGE SCALE GENOMIC DNA]</scope>
    <source>
        <strain evidence="2 3">NBRC 109424</strain>
    </source>
</reference>
<name>A0ABY2T436_9BACI</name>
<dbReference type="RefSeq" id="WP_025220240.1">
    <property type="nucleotide sequence ID" value="NZ_CP006837.1"/>
</dbReference>
<evidence type="ECO:0000313" key="3">
    <source>
        <dbReference type="Proteomes" id="UP000308539"/>
    </source>
</evidence>
<accession>A0ABY2T436</accession>
<evidence type="ECO:0000259" key="1">
    <source>
        <dbReference type="Pfam" id="PF08378"/>
    </source>
</evidence>
<sequence length="555" mass="63916">MKSIYIKSVEFFDANAHQIDEIYAEKLLMDISTIIPIKDDNNILFLNVGNAFEENKFIKEFIGKEYKIYKEKNDIYRFIQGLKGQLEVKLYNLVLQNPIGYLISLYRMLDYNSQFTPLVMEEIDKDIDEIEFKDEKIRILASSINLLKKQANESRFKKILGYIENIIAIDKQALQKVVNYILAYKFEYSDTNIQAVVELEDLIEVARGIYRILSIKHEIFSNIEKNTLIIDNGEIIISVEEPILKTISGDFYDVMSNNLTNNFKFDDKVNEVMREFIGVDSITINNAINNAINRYTDGESEYPGMMFFDEEGLLMFLKSFFSIDTNNAKKIKKELVLDKLKVSKIRNDVSLNEGRLMRQSILELNEGLYICSEPIFLFSLGGIIADIADGNISNEEFKGKLFKYIHEMHIEFEKDVESLIGANSSCQLLNRRVHETFFKEFKLPGEIDILVIIKGVLFVIECKAFSLQFNLSGMLSEMKKVKGTSDKKSIQQKLKANVDTLKENKHIVESVVGLKIDKIEGVIITKNPSIAFEANMGFFDVIHSSQILNYIKDHT</sequence>
<dbReference type="Pfam" id="PF08378">
    <property type="entry name" value="NERD"/>
    <property type="match status" value="1"/>
</dbReference>
<comment type="caution">
    <text evidence="2">The sequence shown here is derived from an EMBL/GenBank/DDBJ whole genome shotgun (WGS) entry which is preliminary data.</text>
</comment>
<dbReference type="Proteomes" id="UP000308539">
    <property type="component" value="Unassembled WGS sequence"/>
</dbReference>
<keyword evidence="3" id="KW-1185">Reference proteome</keyword>
<dbReference type="EMBL" id="SZPV01000062">
    <property type="protein sequence ID" value="TKI51294.1"/>
    <property type="molecule type" value="Genomic_DNA"/>
</dbReference>
<dbReference type="InterPro" id="IPR011528">
    <property type="entry name" value="NERD"/>
</dbReference>
<organism evidence="2 3">
    <name type="scientific">Lysinibacillus varians</name>
    <dbReference type="NCBI Taxonomy" id="1145276"/>
    <lineage>
        <taxon>Bacteria</taxon>
        <taxon>Bacillati</taxon>
        <taxon>Bacillota</taxon>
        <taxon>Bacilli</taxon>
        <taxon>Bacillales</taxon>
        <taxon>Bacillaceae</taxon>
        <taxon>Lysinibacillus</taxon>
    </lineage>
</organism>
<protein>
    <recommendedName>
        <fullName evidence="1">NERD domain-containing protein</fullName>
    </recommendedName>
</protein>
<gene>
    <name evidence="2" type="ORF">FC752_22230</name>
</gene>
<evidence type="ECO:0000313" key="2">
    <source>
        <dbReference type="EMBL" id="TKI51294.1"/>
    </source>
</evidence>
<feature type="domain" description="NERD" evidence="1">
    <location>
        <begin position="429"/>
        <end position="521"/>
    </location>
</feature>